<dbReference type="InterPro" id="IPR004136">
    <property type="entry name" value="NMO"/>
</dbReference>
<evidence type="ECO:0000256" key="2">
    <source>
        <dbReference type="ARBA" id="ARBA00022643"/>
    </source>
</evidence>
<evidence type="ECO:0000256" key="3">
    <source>
        <dbReference type="ARBA" id="ARBA00023002"/>
    </source>
</evidence>
<proteinExistence type="predicted"/>
<dbReference type="AlphaFoldDB" id="A0A9D2QDF2"/>
<dbReference type="InterPro" id="IPR013785">
    <property type="entry name" value="Aldolase_TIM"/>
</dbReference>
<dbReference type="PANTHER" id="PTHR32332:SF31">
    <property type="entry name" value="2-NITROPROPANE DIOXYGENASE FAMILY, PUTATIVE (AFU_ORTHOLOGUE AFUA_2G09850)-RELATED"/>
    <property type="match status" value="1"/>
</dbReference>
<name>A0A9D2QDF2_9CORY</name>
<keyword evidence="2" id="KW-0288">FMN</keyword>
<organism evidence="4 5">
    <name type="scientific">Candidatus Corynebacterium faecigallinarum</name>
    <dbReference type="NCBI Taxonomy" id="2838528"/>
    <lineage>
        <taxon>Bacteria</taxon>
        <taxon>Bacillati</taxon>
        <taxon>Actinomycetota</taxon>
        <taxon>Actinomycetes</taxon>
        <taxon>Mycobacteriales</taxon>
        <taxon>Corynebacteriaceae</taxon>
        <taxon>Corynebacterium</taxon>
    </lineage>
</organism>
<evidence type="ECO:0000256" key="1">
    <source>
        <dbReference type="ARBA" id="ARBA00022630"/>
    </source>
</evidence>
<keyword evidence="4" id="KW-0503">Monooxygenase</keyword>
<evidence type="ECO:0000313" key="4">
    <source>
        <dbReference type="EMBL" id="HJC83992.1"/>
    </source>
</evidence>
<sequence length="330" mass="33786">MTRNSSLGMDTLITRLWGIDVPIIGAPMAGRAGGELAAAVSAAGGLGMIGVGANTSPEWITENAEIARGGGNFGIGLMVWALDDAVAATGHADQFEAALAAKPTVLSLAFGDPGPWVKRAHDAGISVVAPVNTRLQVRQALDADVDVLCVQGSDAGGHTGRIGTMALMQNILAYVAIHAPAVPVAVAGGIGSGRGVAAALGAGADAAWIGTALLGSPEALGSAELKDAAVTASSRHTVLTGIYDRAEQVGWDIDTWPTRTVRNDFVDRYADDQTVTDAELIAARAPGGDHANDVKLHAGQGIGLLQRKEPAGHVVRRMAQEASTLLRRFC</sequence>
<keyword evidence="3" id="KW-0560">Oxidoreductase</keyword>
<accession>A0A9D2QDF2</accession>
<dbReference type="SUPFAM" id="SSF51412">
    <property type="entry name" value="Inosine monophosphate dehydrogenase (IMPDH)"/>
    <property type="match status" value="1"/>
</dbReference>
<dbReference type="CDD" id="cd04730">
    <property type="entry name" value="NPD_like"/>
    <property type="match status" value="1"/>
</dbReference>
<dbReference type="Pfam" id="PF03060">
    <property type="entry name" value="NMO"/>
    <property type="match status" value="1"/>
</dbReference>
<reference evidence="4" key="1">
    <citation type="journal article" date="2021" name="PeerJ">
        <title>Extensive microbial diversity within the chicken gut microbiome revealed by metagenomics and culture.</title>
        <authorList>
            <person name="Gilroy R."/>
            <person name="Ravi A."/>
            <person name="Getino M."/>
            <person name="Pursley I."/>
            <person name="Horton D.L."/>
            <person name="Alikhan N.F."/>
            <person name="Baker D."/>
            <person name="Gharbi K."/>
            <person name="Hall N."/>
            <person name="Watson M."/>
            <person name="Adriaenssens E.M."/>
            <person name="Foster-Nyarko E."/>
            <person name="Jarju S."/>
            <person name="Secka A."/>
            <person name="Antonio M."/>
            <person name="Oren A."/>
            <person name="Chaudhuri R.R."/>
            <person name="La Ragione R."/>
            <person name="Hildebrand F."/>
            <person name="Pallen M.J."/>
        </authorList>
    </citation>
    <scope>NUCLEOTIDE SEQUENCE</scope>
    <source>
        <strain evidence="4">ChiHjej13B12-4958</strain>
    </source>
</reference>
<dbReference type="Gene3D" id="3.20.20.70">
    <property type="entry name" value="Aldolase class I"/>
    <property type="match status" value="1"/>
</dbReference>
<dbReference type="EMBL" id="DWVP01000001">
    <property type="protein sequence ID" value="HJC83992.1"/>
    <property type="molecule type" value="Genomic_DNA"/>
</dbReference>
<gene>
    <name evidence="4" type="ORF">H9751_00235</name>
</gene>
<protein>
    <submittedName>
        <fullName evidence="4">Nitronate monooxygenase</fullName>
    </submittedName>
</protein>
<dbReference type="GO" id="GO:0018580">
    <property type="term" value="F:nitronate monooxygenase activity"/>
    <property type="evidence" value="ECO:0007669"/>
    <property type="project" value="InterPro"/>
</dbReference>
<dbReference type="PANTHER" id="PTHR32332">
    <property type="entry name" value="2-NITROPROPANE DIOXYGENASE"/>
    <property type="match status" value="1"/>
</dbReference>
<reference evidence="4" key="2">
    <citation type="submission" date="2021-04" db="EMBL/GenBank/DDBJ databases">
        <authorList>
            <person name="Gilroy R."/>
        </authorList>
    </citation>
    <scope>NUCLEOTIDE SEQUENCE</scope>
    <source>
        <strain evidence="4">ChiHjej13B12-4958</strain>
    </source>
</reference>
<evidence type="ECO:0000313" key="5">
    <source>
        <dbReference type="Proteomes" id="UP000823858"/>
    </source>
</evidence>
<dbReference type="Proteomes" id="UP000823858">
    <property type="component" value="Unassembled WGS sequence"/>
</dbReference>
<comment type="caution">
    <text evidence="4">The sequence shown here is derived from an EMBL/GenBank/DDBJ whole genome shotgun (WGS) entry which is preliminary data.</text>
</comment>
<keyword evidence="1" id="KW-0285">Flavoprotein</keyword>